<protein>
    <submittedName>
        <fullName evidence="3">Uncharacterized protein</fullName>
    </submittedName>
</protein>
<dbReference type="KEGG" id="ehx:EMIHUDRAFT_453505"/>
<feature type="compositionally biased region" description="Polar residues" evidence="1">
    <location>
        <begin position="1"/>
        <end position="10"/>
    </location>
</feature>
<evidence type="ECO:0000256" key="1">
    <source>
        <dbReference type="SAM" id="MobiDB-lite"/>
    </source>
</evidence>
<dbReference type="EnsemblProtists" id="EOD06085">
    <property type="protein sequence ID" value="EOD06085"/>
    <property type="gene ID" value="EMIHUDRAFT_453505"/>
</dbReference>
<feature type="transmembrane region" description="Helical" evidence="2">
    <location>
        <begin position="81"/>
        <end position="105"/>
    </location>
</feature>
<feature type="compositionally biased region" description="Basic and acidic residues" evidence="1">
    <location>
        <begin position="12"/>
        <end position="22"/>
    </location>
</feature>
<dbReference type="HOGENOM" id="CLU_974657_0_0_1"/>
<dbReference type="AlphaFoldDB" id="A0A0D3I4A0"/>
<dbReference type="GeneID" id="17252287"/>
<evidence type="ECO:0000313" key="3">
    <source>
        <dbReference type="EnsemblProtists" id="EOD06085"/>
    </source>
</evidence>
<keyword evidence="2" id="KW-0472">Membrane</keyword>
<keyword evidence="2" id="KW-1133">Transmembrane helix</keyword>
<dbReference type="RefSeq" id="XP_005758514.1">
    <property type="nucleotide sequence ID" value="XM_005758457.1"/>
</dbReference>
<proteinExistence type="predicted"/>
<evidence type="ECO:0000256" key="2">
    <source>
        <dbReference type="SAM" id="Phobius"/>
    </source>
</evidence>
<reference evidence="3" key="2">
    <citation type="submission" date="2024-10" db="UniProtKB">
        <authorList>
            <consortium name="EnsemblProtists"/>
        </authorList>
    </citation>
    <scope>IDENTIFICATION</scope>
</reference>
<name>A0A0D3I4A0_EMIH1</name>
<dbReference type="Proteomes" id="UP000013827">
    <property type="component" value="Unassembled WGS sequence"/>
</dbReference>
<accession>A0A0D3I4A0</accession>
<evidence type="ECO:0000313" key="4">
    <source>
        <dbReference type="Proteomes" id="UP000013827"/>
    </source>
</evidence>
<sequence length="286" mass="30369">MMGDWTTNPLVNERKPESKMDSSKAASKVGGANQACGEASDGSDSPPYTPSGTPLSPKKRAKKPSLDSPRCGPGRLCQPHLLSIFIAFLAVVGMGDGGTAALLVLCANNINNRFVSTGRDVTWRPTMAACYAACEEYYEPTPPWAKKKIGCLTPSCPRATSDPAVQGRDEGLSCDQLHAVSRDGFVTACMEEESVEIGVVGNLSTDSSGRTRQCGGTFVVETDPDATKARCMEATGGKECEFIDAEKGGTVVDAVNRTMYWETNGTRGFATWNLCCTSGDLLLKCP</sequence>
<organism evidence="3 4">
    <name type="scientific">Emiliania huxleyi (strain CCMP1516)</name>
    <dbReference type="NCBI Taxonomy" id="280463"/>
    <lineage>
        <taxon>Eukaryota</taxon>
        <taxon>Haptista</taxon>
        <taxon>Haptophyta</taxon>
        <taxon>Prymnesiophyceae</taxon>
        <taxon>Isochrysidales</taxon>
        <taxon>Noelaerhabdaceae</taxon>
        <taxon>Emiliania</taxon>
    </lineage>
</organism>
<keyword evidence="4" id="KW-1185">Reference proteome</keyword>
<feature type="region of interest" description="Disordered" evidence="1">
    <location>
        <begin position="1"/>
        <end position="71"/>
    </location>
</feature>
<keyword evidence="2" id="KW-0812">Transmembrane</keyword>
<reference evidence="4" key="1">
    <citation type="journal article" date="2013" name="Nature">
        <title>Pan genome of the phytoplankton Emiliania underpins its global distribution.</title>
        <authorList>
            <person name="Read B.A."/>
            <person name="Kegel J."/>
            <person name="Klute M.J."/>
            <person name="Kuo A."/>
            <person name="Lefebvre S.C."/>
            <person name="Maumus F."/>
            <person name="Mayer C."/>
            <person name="Miller J."/>
            <person name="Monier A."/>
            <person name="Salamov A."/>
            <person name="Young J."/>
            <person name="Aguilar M."/>
            <person name="Claverie J.M."/>
            <person name="Frickenhaus S."/>
            <person name="Gonzalez K."/>
            <person name="Herman E.K."/>
            <person name="Lin Y.C."/>
            <person name="Napier J."/>
            <person name="Ogata H."/>
            <person name="Sarno A.F."/>
            <person name="Shmutz J."/>
            <person name="Schroeder D."/>
            <person name="de Vargas C."/>
            <person name="Verret F."/>
            <person name="von Dassow P."/>
            <person name="Valentin K."/>
            <person name="Van de Peer Y."/>
            <person name="Wheeler G."/>
            <person name="Dacks J.B."/>
            <person name="Delwiche C.F."/>
            <person name="Dyhrman S.T."/>
            <person name="Glockner G."/>
            <person name="John U."/>
            <person name="Richards T."/>
            <person name="Worden A.Z."/>
            <person name="Zhang X."/>
            <person name="Grigoriev I.V."/>
            <person name="Allen A.E."/>
            <person name="Bidle K."/>
            <person name="Borodovsky M."/>
            <person name="Bowler C."/>
            <person name="Brownlee C."/>
            <person name="Cock J.M."/>
            <person name="Elias M."/>
            <person name="Gladyshev V.N."/>
            <person name="Groth M."/>
            <person name="Guda C."/>
            <person name="Hadaegh A."/>
            <person name="Iglesias-Rodriguez M.D."/>
            <person name="Jenkins J."/>
            <person name="Jones B.M."/>
            <person name="Lawson T."/>
            <person name="Leese F."/>
            <person name="Lindquist E."/>
            <person name="Lobanov A."/>
            <person name="Lomsadze A."/>
            <person name="Malik S.B."/>
            <person name="Marsh M.E."/>
            <person name="Mackinder L."/>
            <person name="Mock T."/>
            <person name="Mueller-Roeber B."/>
            <person name="Pagarete A."/>
            <person name="Parker M."/>
            <person name="Probert I."/>
            <person name="Quesneville H."/>
            <person name="Raines C."/>
            <person name="Rensing S.A."/>
            <person name="Riano-Pachon D.M."/>
            <person name="Richier S."/>
            <person name="Rokitta S."/>
            <person name="Shiraiwa Y."/>
            <person name="Soanes D.M."/>
            <person name="van der Giezen M."/>
            <person name="Wahlund T.M."/>
            <person name="Williams B."/>
            <person name="Wilson W."/>
            <person name="Wolfe G."/>
            <person name="Wurch L.L."/>
        </authorList>
    </citation>
    <scope>NUCLEOTIDE SEQUENCE</scope>
</reference>
<dbReference type="PaxDb" id="2903-EOD06085"/>